<evidence type="ECO:0000256" key="1">
    <source>
        <dbReference type="ARBA" id="ARBA00004323"/>
    </source>
</evidence>
<evidence type="ECO:0000313" key="8">
    <source>
        <dbReference type="Proteomes" id="UP001208570"/>
    </source>
</evidence>
<dbReference type="GO" id="GO:0030246">
    <property type="term" value="F:carbohydrate binding"/>
    <property type="evidence" value="ECO:0007669"/>
    <property type="project" value="UniProtKB-KW"/>
</dbReference>
<name>A0AAD9NBL7_9ANNE</name>
<keyword evidence="8" id="KW-1185">Reference proteome</keyword>
<keyword evidence="4 5" id="KW-1015">Disulfide bond</keyword>
<evidence type="ECO:0000256" key="3">
    <source>
        <dbReference type="ARBA" id="ARBA00023034"/>
    </source>
</evidence>
<dbReference type="Pfam" id="PF00535">
    <property type="entry name" value="Glycos_transf_2"/>
    <property type="match status" value="1"/>
</dbReference>
<dbReference type="SUPFAM" id="SSF50370">
    <property type="entry name" value="Ricin B-like lectins"/>
    <property type="match status" value="1"/>
</dbReference>
<dbReference type="InterPro" id="IPR000772">
    <property type="entry name" value="Ricin_B_lectin"/>
</dbReference>
<dbReference type="GO" id="GO:0000139">
    <property type="term" value="C:Golgi membrane"/>
    <property type="evidence" value="ECO:0007669"/>
    <property type="project" value="UniProtKB-SubCell"/>
</dbReference>
<accession>A0AAD9NBL7</accession>
<organism evidence="7 8">
    <name type="scientific">Paralvinella palmiformis</name>
    <dbReference type="NCBI Taxonomy" id="53620"/>
    <lineage>
        <taxon>Eukaryota</taxon>
        <taxon>Metazoa</taxon>
        <taxon>Spiralia</taxon>
        <taxon>Lophotrochozoa</taxon>
        <taxon>Annelida</taxon>
        <taxon>Polychaeta</taxon>
        <taxon>Sedentaria</taxon>
        <taxon>Canalipalpata</taxon>
        <taxon>Terebellida</taxon>
        <taxon>Terebelliformia</taxon>
        <taxon>Alvinellidae</taxon>
        <taxon>Paralvinella</taxon>
    </lineage>
</organism>
<dbReference type="SMART" id="SM00458">
    <property type="entry name" value="RICIN"/>
    <property type="match status" value="1"/>
</dbReference>
<dbReference type="SUPFAM" id="SSF53448">
    <property type="entry name" value="Nucleotide-diphospho-sugar transferases"/>
    <property type="match status" value="1"/>
</dbReference>
<evidence type="ECO:0000259" key="6">
    <source>
        <dbReference type="SMART" id="SM00458"/>
    </source>
</evidence>
<dbReference type="InterPro" id="IPR035992">
    <property type="entry name" value="Ricin_B-like_lectins"/>
</dbReference>
<evidence type="ECO:0000256" key="5">
    <source>
        <dbReference type="RuleBase" id="RU361242"/>
    </source>
</evidence>
<dbReference type="AlphaFoldDB" id="A0AAD9NBL7"/>
<evidence type="ECO:0000256" key="4">
    <source>
        <dbReference type="ARBA" id="ARBA00023157"/>
    </source>
</evidence>
<comment type="pathway">
    <text evidence="5">Protein modification; protein glycosylation.</text>
</comment>
<comment type="caution">
    <text evidence="7">The sequence shown here is derived from an EMBL/GenBank/DDBJ whole genome shotgun (WGS) entry which is preliminary data.</text>
</comment>
<dbReference type="PANTHER" id="PTHR11675:SF43">
    <property type="entry name" value="POLYPEPTIDE N-ACETYLGALACTOSAMINYLTRANSFERASE 1"/>
    <property type="match status" value="1"/>
</dbReference>
<proteinExistence type="inferred from homology"/>
<gene>
    <name evidence="7" type="ORF">LSH36_66g06024</name>
</gene>
<dbReference type="GO" id="GO:0006493">
    <property type="term" value="P:protein O-linked glycosylation"/>
    <property type="evidence" value="ECO:0007669"/>
    <property type="project" value="TreeGrafter"/>
</dbReference>
<dbReference type="InterPro" id="IPR001173">
    <property type="entry name" value="Glyco_trans_2-like"/>
</dbReference>
<dbReference type="EMBL" id="JAODUP010000066">
    <property type="protein sequence ID" value="KAK2164302.1"/>
    <property type="molecule type" value="Genomic_DNA"/>
</dbReference>
<comment type="subcellular location">
    <subcellularLocation>
        <location evidence="1 5">Golgi apparatus membrane</location>
        <topology evidence="1 5">Single-pass type II membrane protein</topology>
    </subcellularLocation>
</comment>
<protein>
    <recommendedName>
        <fullName evidence="5">Polypeptide N-acetylgalactosaminyltransferase</fullName>
        <ecNumber evidence="5">2.4.1.-</ecNumber>
    </recommendedName>
    <alternativeName>
        <fullName evidence="5">Protein-UDP acetylgalactosaminyltransferase</fullName>
    </alternativeName>
</protein>
<comment type="similarity">
    <text evidence="5">Belongs to the glycosyltransferase 2 family. GalNAc-T subfamily.</text>
</comment>
<dbReference type="EC" id="2.4.1.-" evidence="5"/>
<dbReference type="GO" id="GO:0004653">
    <property type="term" value="F:polypeptide N-acetylgalactosaminyltransferase activity"/>
    <property type="evidence" value="ECO:0007669"/>
    <property type="project" value="TreeGrafter"/>
</dbReference>
<dbReference type="InterPro" id="IPR029044">
    <property type="entry name" value="Nucleotide-diphossugar_trans"/>
</dbReference>
<dbReference type="Proteomes" id="UP001208570">
    <property type="component" value="Unassembled WGS sequence"/>
</dbReference>
<sequence length="428" mass="49669">MRQKRYQTYQDTELMREGTGEHAELLEPLQDYIQKTWPDDIVRVVRTPERYGLIKAKLYGAEAAIGDVLVFLDAHCEAGKGWLEPLLADIEEERTRVICPIIGQINDETLEYSFRKSLVSGGFSWSMHFYWESVPDRDKALQKSLAHSYRSPTMAGGLFAVDREFFFQIGAYDPDMEIWGGENLDLSFRTWMCHGSLLIHPCSLVGHISRSTNPYGFPDKTRDYHGINSKRVAEVWMDDFKRYYYFFKPNLLTKDVGDLTERRAIRKREKCHSFEWYLDNVYPEKFKLDAGVVAFGGVRNPAFNYCFDVLNQGEKSNSPLGIYPCQPTMASMNQIFSLTPEGQIRRERTCLAYKYLTGGNFVHMDRACNKTDPEQLWMYNKDTGEIRHAKTGLCVDCRRLKPEGYVLASICDQNKTQKWEWTNYYGNT</sequence>
<keyword evidence="2 5" id="KW-0430">Lectin</keyword>
<evidence type="ECO:0000313" key="7">
    <source>
        <dbReference type="EMBL" id="KAK2164302.1"/>
    </source>
</evidence>
<feature type="domain" description="Ricin B lectin" evidence="6">
    <location>
        <begin position="290"/>
        <end position="422"/>
    </location>
</feature>
<keyword evidence="3 5" id="KW-0333">Golgi apparatus</keyword>
<comment type="cofactor">
    <cofactor evidence="5">
        <name>Mn(2+)</name>
        <dbReference type="ChEBI" id="CHEBI:29035"/>
    </cofactor>
</comment>
<evidence type="ECO:0000256" key="2">
    <source>
        <dbReference type="ARBA" id="ARBA00022734"/>
    </source>
</evidence>
<reference evidence="7" key="1">
    <citation type="journal article" date="2023" name="Mol. Biol. Evol.">
        <title>Third-Generation Sequencing Reveals the Adaptive Role of the Epigenome in Three Deep-Sea Polychaetes.</title>
        <authorList>
            <person name="Perez M."/>
            <person name="Aroh O."/>
            <person name="Sun Y."/>
            <person name="Lan Y."/>
            <person name="Juniper S.K."/>
            <person name="Young C.R."/>
            <person name="Angers B."/>
            <person name="Qian P.Y."/>
        </authorList>
    </citation>
    <scope>NUCLEOTIDE SEQUENCE</scope>
    <source>
        <strain evidence="7">P08H-3</strain>
    </source>
</reference>
<dbReference type="PANTHER" id="PTHR11675">
    <property type="entry name" value="N-ACETYLGALACTOSAMINYLTRANSFERASE"/>
    <property type="match status" value="1"/>
</dbReference>
<dbReference type="Pfam" id="PF00652">
    <property type="entry name" value="Ricin_B_lectin"/>
    <property type="match status" value="1"/>
</dbReference>
<dbReference type="Gene3D" id="3.90.550.10">
    <property type="entry name" value="Spore Coat Polysaccharide Biosynthesis Protein SpsA, Chain A"/>
    <property type="match status" value="1"/>
</dbReference>
<dbReference type="PROSITE" id="PS50231">
    <property type="entry name" value="RICIN_B_LECTIN"/>
    <property type="match status" value="1"/>
</dbReference>
<keyword evidence="5" id="KW-0464">Manganese</keyword>
<keyword evidence="5" id="KW-0328">Glycosyltransferase</keyword>
<keyword evidence="5" id="KW-0808">Transferase</keyword>
<dbReference type="Gene3D" id="2.80.10.50">
    <property type="match status" value="1"/>
</dbReference>